<organism evidence="1 2">
    <name type="scientific">Russula earlei</name>
    <dbReference type="NCBI Taxonomy" id="71964"/>
    <lineage>
        <taxon>Eukaryota</taxon>
        <taxon>Fungi</taxon>
        <taxon>Dikarya</taxon>
        <taxon>Basidiomycota</taxon>
        <taxon>Agaricomycotina</taxon>
        <taxon>Agaricomycetes</taxon>
        <taxon>Russulales</taxon>
        <taxon>Russulaceae</taxon>
        <taxon>Russula</taxon>
    </lineage>
</organism>
<dbReference type="Proteomes" id="UP001207468">
    <property type="component" value="Unassembled WGS sequence"/>
</dbReference>
<name>A0ACC0TSA0_9AGAM</name>
<evidence type="ECO:0000313" key="2">
    <source>
        <dbReference type="Proteomes" id="UP001207468"/>
    </source>
</evidence>
<comment type="caution">
    <text evidence="1">The sequence shown here is derived from an EMBL/GenBank/DDBJ whole genome shotgun (WGS) entry which is preliminary data.</text>
</comment>
<keyword evidence="2" id="KW-1185">Reference proteome</keyword>
<gene>
    <name evidence="1" type="ORF">F5148DRAFT_862447</name>
</gene>
<accession>A0ACC0TSA0</accession>
<evidence type="ECO:0000313" key="1">
    <source>
        <dbReference type="EMBL" id="KAI9439388.1"/>
    </source>
</evidence>
<sequence>MIVLLAILAATRASPLGQTSPPHASLRQFQARAPSCDDPHGCRSLWDIIWSCAVTILLCTWVSVHPNIPSPDERWPRVTLRRVGLMLAALFVPEVMIGWALRQRQAAVDLAERHKGEGWTITHGFFATMGGFMEYEGNRPIRVLLPGQLDGYSLTGNGDFPRIAKEEIEDKSKGDAISKSLVILQTGWFVTQCIARGTKGLPITELELVTVALAALNFVMYLLWWDKPLNVQRGVRAYKRRSAGESVDDGRVEATSSDGFWGVIREALSELSAAIVRGPSTGVEGGGVPWLLRVLVWPIQAPTSIFVGDSVRYEKRVGTFYPNEWLAGRMPFAVSIFTAVSLAFGGIHCIGWSFTFPTSAEQILWRVASVSMTVAPILYMSLGLAIRFWNFGFWFKFMSHVTPIFLYMLSRLALLVLPFLGLRSLPPAAYHVLHWTSHIPHI</sequence>
<reference evidence="1" key="1">
    <citation type="submission" date="2021-03" db="EMBL/GenBank/DDBJ databases">
        <title>Evolutionary priming and transition to the ectomycorrhizal habit in an iconic lineage of mushroom-forming fungi: is preadaptation a requirement?</title>
        <authorList>
            <consortium name="DOE Joint Genome Institute"/>
            <person name="Looney B.P."/>
            <person name="Miyauchi S."/>
            <person name="Morin E."/>
            <person name="Drula E."/>
            <person name="Courty P.E."/>
            <person name="Chicoki N."/>
            <person name="Fauchery L."/>
            <person name="Kohler A."/>
            <person name="Kuo A."/>
            <person name="LaButti K."/>
            <person name="Pangilinan J."/>
            <person name="Lipzen A."/>
            <person name="Riley R."/>
            <person name="Andreopoulos W."/>
            <person name="He G."/>
            <person name="Johnson J."/>
            <person name="Barry K.W."/>
            <person name="Grigoriev I.V."/>
            <person name="Nagy L."/>
            <person name="Hibbett D."/>
            <person name="Henrissat B."/>
            <person name="Matheny P.B."/>
            <person name="Labbe J."/>
            <person name="Martin A.F."/>
        </authorList>
    </citation>
    <scope>NUCLEOTIDE SEQUENCE</scope>
    <source>
        <strain evidence="1">BPL698</strain>
    </source>
</reference>
<protein>
    <submittedName>
        <fullName evidence="1">Uncharacterized protein</fullName>
    </submittedName>
</protein>
<proteinExistence type="predicted"/>
<dbReference type="EMBL" id="JAGFNK010000811">
    <property type="protein sequence ID" value="KAI9439388.1"/>
    <property type="molecule type" value="Genomic_DNA"/>
</dbReference>